<dbReference type="PANTHER" id="PTHR11933">
    <property type="entry name" value="TRNA 5-METHYLAMINOMETHYL-2-THIOURIDYLATE -METHYLTRANSFERASE"/>
    <property type="match status" value="1"/>
</dbReference>
<keyword evidence="7" id="KW-0694">RNA-binding</keyword>
<keyword evidence="13" id="KW-1185">Reference proteome</keyword>
<dbReference type="GO" id="GO:0005524">
    <property type="term" value="F:ATP binding"/>
    <property type="evidence" value="ECO:0007669"/>
    <property type="project" value="UniProtKB-KW"/>
</dbReference>
<dbReference type="Pfam" id="PF20258">
    <property type="entry name" value="tRNA_Me_trans_C"/>
    <property type="match status" value="1"/>
</dbReference>
<protein>
    <recommendedName>
        <fullName evidence="1">tRNA-uridine 2-sulfurtransferase</fullName>
        <ecNumber evidence="1">2.8.1.13</ecNumber>
    </recommendedName>
</protein>
<evidence type="ECO:0000313" key="12">
    <source>
        <dbReference type="EMBL" id="NIZ69543.1"/>
    </source>
</evidence>
<dbReference type="Pfam" id="PF03054">
    <property type="entry name" value="tRNA_Me_trans"/>
    <property type="match status" value="1"/>
</dbReference>
<accession>A0A968GFH0</accession>
<organism evidence="12 13">
    <name type="scientific">Entomospira culicis</name>
    <dbReference type="NCBI Taxonomy" id="2719989"/>
    <lineage>
        <taxon>Bacteria</taxon>
        <taxon>Pseudomonadati</taxon>
        <taxon>Spirochaetota</taxon>
        <taxon>Spirochaetia</taxon>
        <taxon>Spirochaetales</taxon>
        <taxon>Spirochaetaceae</taxon>
        <taxon>Entomospira</taxon>
    </lineage>
</organism>
<dbReference type="SUPFAM" id="SSF52402">
    <property type="entry name" value="Adenine nucleotide alpha hydrolases-like"/>
    <property type="match status" value="1"/>
</dbReference>
<dbReference type="NCBIfam" id="TIGR00420">
    <property type="entry name" value="trmU"/>
    <property type="match status" value="1"/>
</dbReference>
<sequence>MTGEIDNLTIPSGALALVAMSGGVDSSVVAAMLLEQHIACIGVTMQHKPQGQEQDIADAKTICAHLGIDHYVINIVSEYEQFLEEEIRAVYAQGRTPNPCVLCNERMKFGLFFDKFLYLMENNQIPLAQGREIYYASGHYAQVVQLPSGAYAVARAPYAQKDQSYFLYRLQQSQLRYLRFPLGKMEKPAVRLLAEKYGLAVKQKPDSQDFCMHPSVLRPKKELPTLLVDKAGKALGAGVGLSHYTIGMRRGLGVTSQKPLYVVEIRGDKHEVVLGDEADLYHHHFKVKDLVYTPELRASSKAFVKIRSTSPPQEAQIRWQGDETIVVEVVEPLRAITVGQSAVFYSADGVVLGGGFINAEST</sequence>
<keyword evidence="4" id="KW-0819">tRNA processing</keyword>
<dbReference type="NCBIfam" id="NF001138">
    <property type="entry name" value="PRK00143.1"/>
    <property type="match status" value="1"/>
</dbReference>
<dbReference type="Pfam" id="PF20259">
    <property type="entry name" value="tRNA_Me_trans_M"/>
    <property type="match status" value="1"/>
</dbReference>
<dbReference type="AlphaFoldDB" id="A0A968GFH0"/>
<dbReference type="InterPro" id="IPR014729">
    <property type="entry name" value="Rossmann-like_a/b/a_fold"/>
</dbReference>
<dbReference type="GO" id="GO:0002143">
    <property type="term" value="P:tRNA wobble position uridine thiolation"/>
    <property type="evidence" value="ECO:0007669"/>
    <property type="project" value="TreeGrafter"/>
</dbReference>
<keyword evidence="3 12" id="KW-0808">Transferase</keyword>
<dbReference type="RefSeq" id="WP_167695630.1">
    <property type="nucleotide sequence ID" value="NZ_CP118181.1"/>
</dbReference>
<dbReference type="InterPro" id="IPR046885">
    <property type="entry name" value="MnmA-like_C"/>
</dbReference>
<comment type="catalytic activity">
    <reaction evidence="9">
        <text>S-sulfanyl-L-cysteinyl-[protein] + uridine(34) in tRNA + AH2 + ATP = 2-thiouridine(34) in tRNA + L-cysteinyl-[protein] + A + AMP + diphosphate + H(+)</text>
        <dbReference type="Rhea" id="RHEA:47032"/>
        <dbReference type="Rhea" id="RHEA-COMP:10131"/>
        <dbReference type="Rhea" id="RHEA-COMP:11726"/>
        <dbReference type="Rhea" id="RHEA-COMP:11727"/>
        <dbReference type="Rhea" id="RHEA-COMP:11728"/>
        <dbReference type="ChEBI" id="CHEBI:13193"/>
        <dbReference type="ChEBI" id="CHEBI:15378"/>
        <dbReference type="ChEBI" id="CHEBI:17499"/>
        <dbReference type="ChEBI" id="CHEBI:29950"/>
        <dbReference type="ChEBI" id="CHEBI:30616"/>
        <dbReference type="ChEBI" id="CHEBI:33019"/>
        <dbReference type="ChEBI" id="CHEBI:61963"/>
        <dbReference type="ChEBI" id="CHEBI:65315"/>
        <dbReference type="ChEBI" id="CHEBI:87170"/>
        <dbReference type="ChEBI" id="CHEBI:456215"/>
        <dbReference type="EC" id="2.8.1.13"/>
    </reaction>
</comment>
<comment type="caution">
    <text evidence="12">The sequence shown here is derived from an EMBL/GenBank/DDBJ whole genome shotgun (WGS) entry which is preliminary data.</text>
</comment>
<dbReference type="EMBL" id="JAATLM010000001">
    <property type="protein sequence ID" value="NIZ69543.1"/>
    <property type="molecule type" value="Genomic_DNA"/>
</dbReference>
<dbReference type="Proteomes" id="UP000778951">
    <property type="component" value="Unassembled WGS sequence"/>
</dbReference>
<evidence type="ECO:0000256" key="5">
    <source>
        <dbReference type="ARBA" id="ARBA00022741"/>
    </source>
</evidence>
<dbReference type="PANTHER" id="PTHR11933:SF5">
    <property type="entry name" value="MITOCHONDRIAL TRNA-SPECIFIC 2-THIOURIDYLASE 1"/>
    <property type="match status" value="1"/>
</dbReference>
<evidence type="ECO:0000256" key="2">
    <source>
        <dbReference type="ARBA" id="ARBA00022555"/>
    </source>
</evidence>
<dbReference type="GO" id="GO:0000049">
    <property type="term" value="F:tRNA binding"/>
    <property type="evidence" value="ECO:0007669"/>
    <property type="project" value="UniProtKB-KW"/>
</dbReference>
<evidence type="ECO:0000256" key="3">
    <source>
        <dbReference type="ARBA" id="ARBA00022679"/>
    </source>
</evidence>
<evidence type="ECO:0000256" key="1">
    <source>
        <dbReference type="ARBA" id="ARBA00011949"/>
    </source>
</evidence>
<keyword evidence="8" id="KW-1015">Disulfide bond</keyword>
<feature type="domain" description="tRNA-specific 2-thiouridylase MnmA-like central" evidence="11">
    <location>
        <begin position="228"/>
        <end position="275"/>
    </location>
</feature>
<keyword evidence="6" id="KW-0067">ATP-binding</keyword>
<dbReference type="GO" id="GO:0103016">
    <property type="term" value="F:tRNA-uridine 2-sulfurtransferase activity"/>
    <property type="evidence" value="ECO:0007669"/>
    <property type="project" value="UniProtKB-EC"/>
</dbReference>
<dbReference type="CDD" id="cd01998">
    <property type="entry name" value="MnmA_TRMU-like"/>
    <property type="match status" value="1"/>
</dbReference>
<keyword evidence="5" id="KW-0547">Nucleotide-binding</keyword>
<reference evidence="12" key="1">
    <citation type="submission" date="2020-03" db="EMBL/GenBank/DDBJ databases">
        <title>Spirochaetal bacteria isolated from arthropods constitute a novel genus Entomospira genus novum within the order Spirochaetales.</title>
        <authorList>
            <person name="Grana-Miraglia L."/>
            <person name="Sikutova S."/>
            <person name="Fingerle V."/>
            <person name="Sing A."/>
            <person name="Castillo-Ramirez S."/>
            <person name="Margos G."/>
            <person name="Rudolf I."/>
        </authorList>
    </citation>
    <scope>NUCLEOTIDE SEQUENCE</scope>
    <source>
        <strain evidence="12">BR149</strain>
    </source>
</reference>
<dbReference type="Gene3D" id="3.40.50.620">
    <property type="entry name" value="HUPs"/>
    <property type="match status" value="1"/>
</dbReference>
<dbReference type="Gene3D" id="2.30.30.280">
    <property type="entry name" value="Adenine nucleotide alpha hydrolases-like domains"/>
    <property type="match status" value="1"/>
</dbReference>
<evidence type="ECO:0000313" key="13">
    <source>
        <dbReference type="Proteomes" id="UP000778951"/>
    </source>
</evidence>
<dbReference type="InterPro" id="IPR023382">
    <property type="entry name" value="MnmA-like_central_sf"/>
</dbReference>
<evidence type="ECO:0000256" key="6">
    <source>
        <dbReference type="ARBA" id="ARBA00022840"/>
    </source>
</evidence>
<dbReference type="EC" id="2.8.1.13" evidence="1"/>
<evidence type="ECO:0000259" key="10">
    <source>
        <dbReference type="Pfam" id="PF20258"/>
    </source>
</evidence>
<evidence type="ECO:0000256" key="7">
    <source>
        <dbReference type="ARBA" id="ARBA00022884"/>
    </source>
</evidence>
<feature type="domain" description="tRNA-specific 2-thiouridylase MnmA-like C-terminal" evidence="10">
    <location>
        <begin position="283"/>
        <end position="357"/>
    </location>
</feature>
<evidence type="ECO:0000256" key="9">
    <source>
        <dbReference type="ARBA" id="ARBA00051542"/>
    </source>
</evidence>
<keyword evidence="2" id="KW-0820">tRNA-binding</keyword>
<dbReference type="Gene3D" id="2.40.30.10">
    <property type="entry name" value="Translation factors"/>
    <property type="match status" value="1"/>
</dbReference>
<proteinExistence type="predicted"/>
<evidence type="ECO:0000256" key="8">
    <source>
        <dbReference type="ARBA" id="ARBA00023157"/>
    </source>
</evidence>
<dbReference type="InterPro" id="IPR004506">
    <property type="entry name" value="MnmA-like"/>
</dbReference>
<dbReference type="InterPro" id="IPR046884">
    <property type="entry name" value="MnmA-like_central"/>
</dbReference>
<name>A0A968GFH0_9SPIO</name>
<evidence type="ECO:0000256" key="4">
    <source>
        <dbReference type="ARBA" id="ARBA00022694"/>
    </source>
</evidence>
<evidence type="ECO:0000259" key="11">
    <source>
        <dbReference type="Pfam" id="PF20259"/>
    </source>
</evidence>
<gene>
    <name evidence="12" type="primary">mnmA</name>
    <name evidence="12" type="ORF">HCT48_04850</name>
</gene>